<feature type="region of interest" description="Disordered" evidence="1">
    <location>
        <begin position="226"/>
        <end position="283"/>
    </location>
</feature>
<feature type="region of interest" description="Disordered" evidence="1">
    <location>
        <begin position="296"/>
        <end position="388"/>
    </location>
</feature>
<accession>A0A1D2NLS0</accession>
<evidence type="ECO:0000313" key="2">
    <source>
        <dbReference type="EMBL" id="ODN06233.1"/>
    </source>
</evidence>
<evidence type="ECO:0000313" key="3">
    <source>
        <dbReference type="Proteomes" id="UP000094527"/>
    </source>
</evidence>
<feature type="compositionally biased region" description="Basic and acidic residues" evidence="1">
    <location>
        <begin position="349"/>
        <end position="358"/>
    </location>
</feature>
<dbReference type="OMA" id="RGKDPYI"/>
<comment type="caution">
    <text evidence="2">The sequence shown here is derived from an EMBL/GenBank/DDBJ whole genome shotgun (WGS) entry which is preliminary data.</text>
</comment>
<dbReference type="PANTHER" id="PTHR21521">
    <property type="entry name" value="AMUN, ISOFORM A"/>
    <property type="match status" value="1"/>
</dbReference>
<dbReference type="STRING" id="48709.A0A1D2NLS0"/>
<dbReference type="OrthoDB" id="8249012at2759"/>
<dbReference type="AlphaFoldDB" id="A0A1D2NLS0"/>
<sequence>MNMSETTTAAFLSKGSPGQFRFVLSLYEDALKIKAESKSKKPQDLIKLDQWYQREFPSKIKARGKDPYIIHDELVQCMKWKLARGKFRPRLKELVTMNSPRVVEQESKKAFRALFKKEDLAASIQYLCNLKGIGPATASAIITAAAPDRAAYMADECLAAVPEIEGIDYTLDEYMELLKHIRQAVQRLGTNDFTPHTIELALWTHNVLLQYKPELLQRMPNEINDTTCVNSQAPQEDSLGSTISNGSKDIDEDSNSNIGLNQVSPNEDSNMGTESERGEDSNSVDTFQAHVKKNGLGALSTDSNDSSSLQNGQLSSTEDVAAVKVGTKREAPSDDSDGQEEVSPTSDEPSIKKVKITEEVNQNSETSQESTPDTTSPVAVMPQNKERV</sequence>
<dbReference type="Proteomes" id="UP000094527">
    <property type="component" value="Unassembled WGS sequence"/>
</dbReference>
<keyword evidence="3" id="KW-1185">Reference proteome</keyword>
<feature type="compositionally biased region" description="Polar residues" evidence="1">
    <location>
        <begin position="226"/>
        <end position="247"/>
    </location>
</feature>
<feature type="compositionally biased region" description="Polar residues" evidence="1">
    <location>
        <begin position="255"/>
        <end position="273"/>
    </location>
</feature>
<feature type="compositionally biased region" description="Polar residues" evidence="1">
    <location>
        <begin position="300"/>
        <end position="318"/>
    </location>
</feature>
<protein>
    <submittedName>
        <fullName evidence="2">Uncharacterized protein</fullName>
    </submittedName>
</protein>
<proteinExistence type="predicted"/>
<gene>
    <name evidence="2" type="ORF">Ocin01_00486</name>
</gene>
<dbReference type="PANTHER" id="PTHR21521:SF0">
    <property type="entry name" value="AMUN, ISOFORM A"/>
    <property type="match status" value="1"/>
</dbReference>
<evidence type="ECO:0000256" key="1">
    <source>
        <dbReference type="SAM" id="MobiDB-lite"/>
    </source>
</evidence>
<dbReference type="EMBL" id="LJIJ01000009">
    <property type="protein sequence ID" value="ODN06233.1"/>
    <property type="molecule type" value="Genomic_DNA"/>
</dbReference>
<feature type="compositionally biased region" description="Polar residues" evidence="1">
    <location>
        <begin position="359"/>
        <end position="377"/>
    </location>
</feature>
<name>A0A1D2NLS0_ORCCI</name>
<reference evidence="2 3" key="1">
    <citation type="journal article" date="2016" name="Genome Biol. Evol.">
        <title>Gene Family Evolution Reflects Adaptation to Soil Environmental Stressors in the Genome of the Collembolan Orchesella cincta.</title>
        <authorList>
            <person name="Faddeeva-Vakhrusheva A."/>
            <person name="Derks M.F."/>
            <person name="Anvar S.Y."/>
            <person name="Agamennone V."/>
            <person name="Suring W."/>
            <person name="Smit S."/>
            <person name="van Straalen N.M."/>
            <person name="Roelofs D."/>
        </authorList>
    </citation>
    <scope>NUCLEOTIDE SEQUENCE [LARGE SCALE GENOMIC DNA]</scope>
    <source>
        <tissue evidence="2">Mixed pool</tissue>
    </source>
</reference>
<organism evidence="2 3">
    <name type="scientific">Orchesella cincta</name>
    <name type="common">Springtail</name>
    <name type="synonym">Podura cincta</name>
    <dbReference type="NCBI Taxonomy" id="48709"/>
    <lineage>
        <taxon>Eukaryota</taxon>
        <taxon>Metazoa</taxon>
        <taxon>Ecdysozoa</taxon>
        <taxon>Arthropoda</taxon>
        <taxon>Hexapoda</taxon>
        <taxon>Collembola</taxon>
        <taxon>Entomobryomorpha</taxon>
        <taxon>Entomobryoidea</taxon>
        <taxon>Orchesellidae</taxon>
        <taxon>Orchesellinae</taxon>
        <taxon>Orchesella</taxon>
    </lineage>
</organism>
<feature type="non-terminal residue" evidence="2">
    <location>
        <position position="388"/>
    </location>
</feature>